<evidence type="ECO:0000313" key="2">
    <source>
        <dbReference type="Proteomes" id="UP000037069"/>
    </source>
</evidence>
<dbReference type="Proteomes" id="UP000037069">
    <property type="component" value="Unassembled WGS sequence"/>
</dbReference>
<evidence type="ECO:0000313" key="1">
    <source>
        <dbReference type="EMBL" id="KNC30974.1"/>
    </source>
</evidence>
<dbReference type="OMA" id="CHEMSCL"/>
<name>A0A0L0CHL4_LUCCU</name>
<proteinExistence type="predicted"/>
<organism evidence="1 2">
    <name type="scientific">Lucilia cuprina</name>
    <name type="common">Green bottle fly</name>
    <name type="synonym">Australian sheep blowfly</name>
    <dbReference type="NCBI Taxonomy" id="7375"/>
    <lineage>
        <taxon>Eukaryota</taxon>
        <taxon>Metazoa</taxon>
        <taxon>Ecdysozoa</taxon>
        <taxon>Arthropoda</taxon>
        <taxon>Hexapoda</taxon>
        <taxon>Insecta</taxon>
        <taxon>Pterygota</taxon>
        <taxon>Neoptera</taxon>
        <taxon>Endopterygota</taxon>
        <taxon>Diptera</taxon>
        <taxon>Brachycera</taxon>
        <taxon>Muscomorpha</taxon>
        <taxon>Oestroidea</taxon>
        <taxon>Calliphoridae</taxon>
        <taxon>Luciliinae</taxon>
        <taxon>Lucilia</taxon>
    </lineage>
</organism>
<reference evidence="1 2" key="1">
    <citation type="journal article" date="2015" name="Nat. Commun.">
        <title>Lucilia cuprina genome unlocks parasitic fly biology to underpin future interventions.</title>
        <authorList>
            <person name="Anstead C.A."/>
            <person name="Korhonen P.K."/>
            <person name="Young N.D."/>
            <person name="Hall R.S."/>
            <person name="Jex A.R."/>
            <person name="Murali S.C."/>
            <person name="Hughes D.S."/>
            <person name="Lee S.F."/>
            <person name="Perry T."/>
            <person name="Stroehlein A.J."/>
            <person name="Ansell B.R."/>
            <person name="Breugelmans B."/>
            <person name="Hofmann A."/>
            <person name="Qu J."/>
            <person name="Dugan S."/>
            <person name="Lee S.L."/>
            <person name="Chao H."/>
            <person name="Dinh H."/>
            <person name="Han Y."/>
            <person name="Doddapaneni H.V."/>
            <person name="Worley K.C."/>
            <person name="Muzny D.M."/>
            <person name="Ioannidis P."/>
            <person name="Waterhouse R.M."/>
            <person name="Zdobnov E.M."/>
            <person name="James P.J."/>
            <person name="Bagnall N.H."/>
            <person name="Kotze A.C."/>
            <person name="Gibbs R.A."/>
            <person name="Richards S."/>
            <person name="Batterham P."/>
            <person name="Gasser R.B."/>
        </authorList>
    </citation>
    <scope>NUCLEOTIDE SEQUENCE [LARGE SCALE GENOMIC DNA]</scope>
    <source>
        <strain evidence="1 2">LS</strain>
        <tissue evidence="1">Full body</tissue>
    </source>
</reference>
<protein>
    <submittedName>
        <fullName evidence="1">Uncharacterized protein</fullName>
    </submittedName>
</protein>
<accession>A0A0L0CHL4</accession>
<keyword evidence="2" id="KW-1185">Reference proteome</keyword>
<comment type="caution">
    <text evidence="1">The sequence shown here is derived from an EMBL/GenBank/DDBJ whole genome shotgun (WGS) entry which is preliminary data.</text>
</comment>
<gene>
    <name evidence="1" type="ORF">FF38_12028</name>
</gene>
<dbReference type="AlphaFoldDB" id="A0A0L0CHL4"/>
<dbReference type="EMBL" id="JRES01000477">
    <property type="protein sequence ID" value="KNC30974.1"/>
    <property type="molecule type" value="Genomic_DNA"/>
</dbReference>
<sequence>MIEILSCIIGPEFSVKVCTIGTVINRSAYTSDYCQLEGSAGRQTQPMPIRWMAWESVLLGKNRLPYQATFKS</sequence>